<dbReference type="InterPro" id="IPR014338">
    <property type="entry name" value="CHP02996_rpt-companion-dom"/>
</dbReference>
<sequence>MNLLTNPLYQAVVHHADEDPPRLIFADWLEEQGQPIWAEVIRTQCRRSQLGQMPWENPREYQSTLQQIEKYGPAWMMGLPRYRGVQSGLSQVLGATFVRGFPEWGQFQSIEALRNAWTRIPNESTMRRFWIGISTRNEDRDNWVRWNADEPTLSAIRELDFSPSGNGFDPIAQNAWAESPHWSGLTGIRSRFSDWDESAWRNWLIAPTKRGIRDLVIHDLDFSNSKLQAMADPEQAGRWRSLNVAYHPDAVSSETLRDLWRSPAVSRLEQWVWSGEQIHEVWFRAMEESSAPLRSVDLPNVRISATHLQRLLQSHHRLQRLRVPLANPNDLSVFQQSNIARLTELEIDLGWQAGPELEILAESPVCQSLEQLTIRVHRCPRSIRERLQQRFGDRLQLVIWER</sequence>
<accession>A0A6C2YLP3</accession>
<dbReference type="RefSeq" id="WP_162657529.1">
    <property type="nucleotide sequence ID" value="NZ_LR593887.1"/>
</dbReference>
<evidence type="ECO:0008006" key="3">
    <source>
        <dbReference type="Google" id="ProtNLM"/>
    </source>
</evidence>
<proteinExistence type="predicted"/>
<dbReference type="EMBL" id="LR586016">
    <property type="protein sequence ID" value="VIP02346.1"/>
    <property type="molecule type" value="Genomic_DNA"/>
</dbReference>
<evidence type="ECO:0000313" key="2">
    <source>
        <dbReference type="Proteomes" id="UP000464378"/>
    </source>
</evidence>
<dbReference type="InParanoid" id="A0A6C2YLP3"/>
<dbReference type="NCBIfam" id="TIGR02996">
    <property type="entry name" value="rpt_mate_G_obs"/>
    <property type="match status" value="1"/>
</dbReference>
<protein>
    <recommendedName>
        <fullName evidence="3">Repeat-companion domain protein</fullName>
    </recommendedName>
</protein>
<keyword evidence="2" id="KW-1185">Reference proteome</keyword>
<organism evidence="1">
    <name type="scientific">Tuwongella immobilis</name>
    <dbReference type="NCBI Taxonomy" id="692036"/>
    <lineage>
        <taxon>Bacteria</taxon>
        <taxon>Pseudomonadati</taxon>
        <taxon>Planctomycetota</taxon>
        <taxon>Planctomycetia</taxon>
        <taxon>Gemmatales</taxon>
        <taxon>Gemmataceae</taxon>
        <taxon>Tuwongella</taxon>
    </lineage>
</organism>
<reference evidence="1" key="1">
    <citation type="submission" date="2019-04" db="EMBL/GenBank/DDBJ databases">
        <authorList>
            <consortium name="Science for Life Laboratories"/>
        </authorList>
    </citation>
    <scope>NUCLEOTIDE SEQUENCE</scope>
    <source>
        <strain evidence="1">MBLW1</strain>
    </source>
</reference>
<gene>
    <name evidence="1" type="ORF">GMBLW1_16140</name>
</gene>
<dbReference type="Proteomes" id="UP000464378">
    <property type="component" value="Chromosome"/>
</dbReference>
<dbReference type="EMBL" id="LR593887">
    <property type="protein sequence ID" value="VTS01124.1"/>
    <property type="molecule type" value="Genomic_DNA"/>
</dbReference>
<dbReference type="KEGG" id="tim:GMBLW1_16140"/>
<dbReference type="AlphaFoldDB" id="A0A6C2YLP3"/>
<name>A0A6C2YLP3_9BACT</name>
<evidence type="ECO:0000313" key="1">
    <source>
        <dbReference type="EMBL" id="VIP02346.1"/>
    </source>
</evidence>